<dbReference type="Gene3D" id="3.40.395.10">
    <property type="entry name" value="Adenoviral Proteinase, Chain A"/>
    <property type="match status" value="1"/>
</dbReference>
<comment type="similarity">
    <text evidence="1">Belongs to the peptidase C48 family.</text>
</comment>
<gene>
    <name evidence="6" type="ORF">KSP40_PGU004655</name>
</gene>
<evidence type="ECO:0000313" key="7">
    <source>
        <dbReference type="Proteomes" id="UP001412067"/>
    </source>
</evidence>
<evidence type="ECO:0000256" key="1">
    <source>
        <dbReference type="ARBA" id="ARBA00005234"/>
    </source>
</evidence>
<comment type="caution">
    <text evidence="6">The sequence shown here is derived from an EMBL/GenBank/DDBJ whole genome shotgun (WGS) entry which is preliminary data.</text>
</comment>
<evidence type="ECO:0000256" key="2">
    <source>
        <dbReference type="ARBA" id="ARBA00022670"/>
    </source>
</evidence>
<proteinExistence type="inferred from homology"/>
<organism evidence="6 7">
    <name type="scientific">Platanthera guangdongensis</name>
    <dbReference type="NCBI Taxonomy" id="2320717"/>
    <lineage>
        <taxon>Eukaryota</taxon>
        <taxon>Viridiplantae</taxon>
        <taxon>Streptophyta</taxon>
        <taxon>Embryophyta</taxon>
        <taxon>Tracheophyta</taxon>
        <taxon>Spermatophyta</taxon>
        <taxon>Magnoliopsida</taxon>
        <taxon>Liliopsida</taxon>
        <taxon>Asparagales</taxon>
        <taxon>Orchidaceae</taxon>
        <taxon>Orchidoideae</taxon>
        <taxon>Orchideae</taxon>
        <taxon>Orchidinae</taxon>
        <taxon>Platanthera</taxon>
    </lineage>
</organism>
<accession>A0ABR2LHL6</accession>
<keyword evidence="7" id="KW-1185">Reference proteome</keyword>
<feature type="domain" description="Ubiquitin-like protease family profile" evidence="5">
    <location>
        <begin position="340"/>
        <end position="371"/>
    </location>
</feature>
<dbReference type="InterPro" id="IPR003653">
    <property type="entry name" value="Peptidase_C48_C"/>
</dbReference>
<keyword evidence="2" id="KW-0645">Protease</keyword>
<reference evidence="6 7" key="1">
    <citation type="journal article" date="2022" name="Nat. Plants">
        <title>Genomes of leafy and leafless Platanthera orchids illuminate the evolution of mycoheterotrophy.</title>
        <authorList>
            <person name="Li M.H."/>
            <person name="Liu K.W."/>
            <person name="Li Z."/>
            <person name="Lu H.C."/>
            <person name="Ye Q.L."/>
            <person name="Zhang D."/>
            <person name="Wang J.Y."/>
            <person name="Li Y.F."/>
            <person name="Zhong Z.M."/>
            <person name="Liu X."/>
            <person name="Yu X."/>
            <person name="Liu D.K."/>
            <person name="Tu X.D."/>
            <person name="Liu B."/>
            <person name="Hao Y."/>
            <person name="Liao X.Y."/>
            <person name="Jiang Y.T."/>
            <person name="Sun W.H."/>
            <person name="Chen J."/>
            <person name="Chen Y.Q."/>
            <person name="Ai Y."/>
            <person name="Zhai J.W."/>
            <person name="Wu S.S."/>
            <person name="Zhou Z."/>
            <person name="Hsiao Y.Y."/>
            <person name="Wu W.L."/>
            <person name="Chen Y.Y."/>
            <person name="Lin Y.F."/>
            <person name="Hsu J.L."/>
            <person name="Li C.Y."/>
            <person name="Wang Z.W."/>
            <person name="Zhao X."/>
            <person name="Zhong W.Y."/>
            <person name="Ma X.K."/>
            <person name="Ma L."/>
            <person name="Huang J."/>
            <person name="Chen G.Z."/>
            <person name="Huang M.Z."/>
            <person name="Huang L."/>
            <person name="Peng D.H."/>
            <person name="Luo Y.B."/>
            <person name="Zou S.Q."/>
            <person name="Chen S.P."/>
            <person name="Lan S."/>
            <person name="Tsai W.C."/>
            <person name="Van de Peer Y."/>
            <person name="Liu Z.J."/>
        </authorList>
    </citation>
    <scope>NUCLEOTIDE SEQUENCE [LARGE SCALE GENOMIC DNA]</scope>
    <source>
        <strain evidence="6">Lor288</strain>
    </source>
</reference>
<sequence length="419" mass="47066">MSTLSILSSSLLLLMMPSSCAKPSPLSSSTVVLEIFILLDAGKCSFLDFLQLAQEKKKKWKNPASFILASAIAAQLGFHRSSSPLVTLCTRRLRLKPSRVSVNHWQRRRVNCGLAEDHKRKNIEVNEVACILGLPNRGREFLFQRTPLSNWKHKDLAQKIVALTNEEASSTLELRRVNAIVRYVLAVLFFPLKGLKVPTCILDFQGLNDFGAVNWPMAIHSFLHSHFARMSHAAAREEMTNLGYLEGCTAILVVWFFEHTSIAVPTSEILILRLHRWSSKLTISATQCSKLQAKLSKPNNSCRCYHDPMPCCKPLGPVGGKFEGQIRFLQEDRSEVLPGDIIDWPIHVIEGLPTQDNSNDCGIFVMKYMEASLGKDQVAWKRHSSWPKEMPRIRAEIVAALLQTFQASLLISNGYSLSQ</sequence>
<evidence type="ECO:0000259" key="5">
    <source>
        <dbReference type="Pfam" id="PF02902"/>
    </source>
</evidence>
<keyword evidence="3" id="KW-0378">Hydrolase</keyword>
<evidence type="ECO:0000256" key="3">
    <source>
        <dbReference type="ARBA" id="ARBA00022801"/>
    </source>
</evidence>
<feature type="signal peptide" evidence="4">
    <location>
        <begin position="1"/>
        <end position="21"/>
    </location>
</feature>
<evidence type="ECO:0000256" key="4">
    <source>
        <dbReference type="SAM" id="SignalP"/>
    </source>
</evidence>
<dbReference type="SUPFAM" id="SSF54001">
    <property type="entry name" value="Cysteine proteinases"/>
    <property type="match status" value="1"/>
</dbReference>
<evidence type="ECO:0000313" key="6">
    <source>
        <dbReference type="EMBL" id="KAK8940243.1"/>
    </source>
</evidence>
<dbReference type="Proteomes" id="UP001412067">
    <property type="component" value="Unassembled WGS sequence"/>
</dbReference>
<dbReference type="EMBL" id="JBBWWR010000020">
    <property type="protein sequence ID" value="KAK8940243.1"/>
    <property type="molecule type" value="Genomic_DNA"/>
</dbReference>
<name>A0ABR2LHL6_9ASPA</name>
<dbReference type="Pfam" id="PF02902">
    <property type="entry name" value="Peptidase_C48"/>
    <property type="match status" value="1"/>
</dbReference>
<feature type="chain" id="PRO_5046503573" description="Ubiquitin-like protease family profile domain-containing protein" evidence="4">
    <location>
        <begin position="22"/>
        <end position="419"/>
    </location>
</feature>
<keyword evidence="4" id="KW-0732">Signal</keyword>
<protein>
    <recommendedName>
        <fullName evidence="5">Ubiquitin-like protease family profile domain-containing protein</fullName>
    </recommendedName>
</protein>
<dbReference type="InterPro" id="IPR038765">
    <property type="entry name" value="Papain-like_cys_pep_sf"/>
</dbReference>